<sequence>MLQAVQKKICNYCKNDGHIIKECPTRLPRRIATTFIALVDSSIPSSFPNPTPIQQNAPWYINYRVSNHMTSNAQLLTNIKKYSRNLKIHIVDGNQLSITIIGDISSSLTNIFVSPGLMINLIFVGQLVDNGCRVQFSQFGCLVQDQHSGKIIVKGPKRLGYPNSNVLHDMLKSIFLGNKYISSLNVVHFDCISCKLGKSKILSFPTHHPNVTQPFEIIHIVSLGFIFCTQKMKYFPFSNSFMLMFKLNSLPKSKFFALIMEGNIHHTHFMNSCNPMTLYLKGHAHHTRPPQDNSLVIASIQEPKSTTLSHSSCIRKPLERYISSLTTTLSSIAISSSYKQAMENKCRQKAIETELLTLDENQTWDIVSCPPSLKSLGNKFVFFIKLHSDGSIDRYKAQMVVLGNKQEYALDYDETFALVAKMTTVHTILALATSQS</sequence>
<proteinExistence type="predicted"/>
<evidence type="ECO:0000259" key="2">
    <source>
        <dbReference type="Pfam" id="PF22936"/>
    </source>
</evidence>
<dbReference type="Pfam" id="PF22936">
    <property type="entry name" value="Pol_BBD"/>
    <property type="match status" value="1"/>
</dbReference>
<dbReference type="GO" id="GO:0003676">
    <property type="term" value="F:nucleic acid binding"/>
    <property type="evidence" value="ECO:0007669"/>
    <property type="project" value="InterPro"/>
</dbReference>
<dbReference type="STRING" id="157652.A0A371FII6"/>
<dbReference type="Gene3D" id="4.10.60.10">
    <property type="entry name" value="Zinc finger, CCHC-type"/>
    <property type="match status" value="1"/>
</dbReference>
<evidence type="ECO:0000259" key="1">
    <source>
        <dbReference type="Pfam" id="PF07727"/>
    </source>
</evidence>
<feature type="domain" description="Reverse transcriptase Ty1/copia-type" evidence="1">
    <location>
        <begin position="361"/>
        <end position="434"/>
    </location>
</feature>
<keyword evidence="4" id="KW-1185">Reference proteome</keyword>
<dbReference type="InterPro" id="IPR036875">
    <property type="entry name" value="Znf_CCHC_sf"/>
</dbReference>
<name>A0A371FII6_MUCPR</name>
<feature type="domain" description="Retrovirus-related Pol polyprotein from transposon TNT 1-94-like beta-barrel" evidence="2">
    <location>
        <begin position="59"/>
        <end position="132"/>
    </location>
</feature>
<dbReference type="Pfam" id="PF07727">
    <property type="entry name" value="RVT_2"/>
    <property type="match status" value="1"/>
</dbReference>
<comment type="caution">
    <text evidence="3">The sequence shown here is derived from an EMBL/GenBank/DDBJ whole genome shotgun (WGS) entry which is preliminary data.</text>
</comment>
<dbReference type="InterPro" id="IPR013103">
    <property type="entry name" value="RVT_2"/>
</dbReference>
<dbReference type="EMBL" id="QJKJ01008967">
    <property type="protein sequence ID" value="RDX78092.1"/>
    <property type="molecule type" value="Genomic_DNA"/>
</dbReference>
<evidence type="ECO:0000313" key="3">
    <source>
        <dbReference type="EMBL" id="RDX78092.1"/>
    </source>
</evidence>
<organism evidence="3 4">
    <name type="scientific">Mucuna pruriens</name>
    <name type="common">Velvet bean</name>
    <name type="synonym">Dolichos pruriens</name>
    <dbReference type="NCBI Taxonomy" id="157652"/>
    <lineage>
        <taxon>Eukaryota</taxon>
        <taxon>Viridiplantae</taxon>
        <taxon>Streptophyta</taxon>
        <taxon>Embryophyta</taxon>
        <taxon>Tracheophyta</taxon>
        <taxon>Spermatophyta</taxon>
        <taxon>Magnoliopsida</taxon>
        <taxon>eudicotyledons</taxon>
        <taxon>Gunneridae</taxon>
        <taxon>Pentapetalae</taxon>
        <taxon>rosids</taxon>
        <taxon>fabids</taxon>
        <taxon>Fabales</taxon>
        <taxon>Fabaceae</taxon>
        <taxon>Papilionoideae</taxon>
        <taxon>50 kb inversion clade</taxon>
        <taxon>NPAAA clade</taxon>
        <taxon>indigoferoid/millettioid clade</taxon>
        <taxon>Phaseoleae</taxon>
        <taxon>Mucuna</taxon>
    </lineage>
</organism>
<accession>A0A371FII6</accession>
<evidence type="ECO:0000313" key="4">
    <source>
        <dbReference type="Proteomes" id="UP000257109"/>
    </source>
</evidence>
<dbReference type="GO" id="GO:0008270">
    <property type="term" value="F:zinc ion binding"/>
    <property type="evidence" value="ECO:0007669"/>
    <property type="project" value="InterPro"/>
</dbReference>
<feature type="non-terminal residue" evidence="3">
    <location>
        <position position="1"/>
    </location>
</feature>
<dbReference type="AlphaFoldDB" id="A0A371FII6"/>
<protein>
    <submittedName>
        <fullName evidence="3">Mitochondrial protein</fullName>
    </submittedName>
</protein>
<reference evidence="3" key="1">
    <citation type="submission" date="2018-05" db="EMBL/GenBank/DDBJ databases">
        <title>Draft genome of Mucuna pruriens seed.</title>
        <authorList>
            <person name="Nnadi N.E."/>
            <person name="Vos R."/>
            <person name="Hasami M.H."/>
            <person name="Devisetty U.K."/>
            <person name="Aguiy J.C."/>
        </authorList>
    </citation>
    <scope>NUCLEOTIDE SEQUENCE [LARGE SCALE GENOMIC DNA]</scope>
    <source>
        <strain evidence="3">JCA_2017</strain>
    </source>
</reference>
<dbReference type="Proteomes" id="UP000257109">
    <property type="component" value="Unassembled WGS sequence"/>
</dbReference>
<gene>
    <name evidence="3" type="ORF">CR513_41684</name>
</gene>
<dbReference type="SUPFAM" id="SSF57756">
    <property type="entry name" value="Retrovirus zinc finger-like domains"/>
    <property type="match status" value="1"/>
</dbReference>
<dbReference type="OrthoDB" id="1706811at2759"/>
<dbReference type="InterPro" id="IPR054722">
    <property type="entry name" value="PolX-like_BBD"/>
</dbReference>